<comment type="caution">
    <text evidence="1">The sequence shown here is derived from an EMBL/GenBank/DDBJ whole genome shotgun (WGS) entry which is preliminary data.</text>
</comment>
<dbReference type="AlphaFoldDB" id="A0A5U3S385"/>
<organism evidence="1">
    <name type="scientific">Salmonella enterica I</name>
    <dbReference type="NCBI Taxonomy" id="59201"/>
    <lineage>
        <taxon>Bacteria</taxon>
        <taxon>Pseudomonadati</taxon>
        <taxon>Pseudomonadota</taxon>
        <taxon>Gammaproteobacteria</taxon>
        <taxon>Enterobacterales</taxon>
        <taxon>Enterobacteriaceae</taxon>
        <taxon>Salmonella</taxon>
    </lineage>
</organism>
<feature type="non-terminal residue" evidence="1">
    <location>
        <position position="81"/>
    </location>
</feature>
<sequence>METTLAFELLKTFATPITAGSIAIWGILSQRKSAREKNTLDFETAYQNNEKLRKASSNIRKIYNLKKSERIDVFNRIASND</sequence>
<reference evidence="1" key="1">
    <citation type="submission" date="2018-07" db="EMBL/GenBank/DDBJ databases">
        <authorList>
            <consortium name="GenomeTrakr network: Whole genome sequencing for foodborne pathogen traceback"/>
        </authorList>
    </citation>
    <scope>NUCLEOTIDE SEQUENCE</scope>
    <source>
        <strain evidence="1">ADRDL-NGUA-38</strain>
    </source>
</reference>
<gene>
    <name evidence="1" type="ORF">AGQ41_23065</name>
</gene>
<evidence type="ECO:0000313" key="1">
    <source>
        <dbReference type="EMBL" id="EBP6617693.1"/>
    </source>
</evidence>
<name>A0A5U3S385_SALET</name>
<dbReference type="EMBL" id="AAGMSH010000109">
    <property type="protein sequence ID" value="EBP6617693.1"/>
    <property type="molecule type" value="Genomic_DNA"/>
</dbReference>
<accession>A0A5U3S385</accession>
<protein>
    <submittedName>
        <fullName evidence="1">Uncharacterized protein</fullName>
    </submittedName>
</protein>
<proteinExistence type="predicted"/>